<dbReference type="GO" id="GO:0009421">
    <property type="term" value="C:bacterial-type flagellum filament cap"/>
    <property type="evidence" value="ECO:0007669"/>
    <property type="project" value="InterPro"/>
</dbReference>
<dbReference type="RefSeq" id="WP_108657306.1">
    <property type="nucleotide sequence ID" value="NZ_CP028956.1"/>
</dbReference>
<protein>
    <recommendedName>
        <fullName evidence="3 7">Flagellar hook-associated protein 2</fullName>
        <shortName evidence="7">HAP2</shortName>
    </recommendedName>
    <alternativeName>
        <fullName evidence="7">Flagellar cap protein</fullName>
    </alternativeName>
</protein>
<evidence type="ECO:0000259" key="8">
    <source>
        <dbReference type="Pfam" id="PF02465"/>
    </source>
</evidence>
<dbReference type="GO" id="GO:0005576">
    <property type="term" value="C:extracellular region"/>
    <property type="evidence" value="ECO:0007669"/>
    <property type="project" value="UniProtKB-SubCell"/>
</dbReference>
<comment type="subunit">
    <text evidence="2 7">Homopentamer.</text>
</comment>
<feature type="domain" description="Flagellar hook-associated protein 2 N-terminal" evidence="8">
    <location>
        <begin position="12"/>
        <end position="106"/>
    </location>
</feature>
<dbReference type="Pfam" id="PF07195">
    <property type="entry name" value="FliD_C"/>
    <property type="match status" value="1"/>
</dbReference>
<dbReference type="NCBIfam" id="NF005955">
    <property type="entry name" value="PRK08032.1"/>
    <property type="match status" value="1"/>
</dbReference>
<evidence type="ECO:0000256" key="6">
    <source>
        <dbReference type="ARBA" id="ARBA00025175"/>
    </source>
</evidence>
<dbReference type="GO" id="GO:0009424">
    <property type="term" value="C:bacterial-type flagellum hook"/>
    <property type="evidence" value="ECO:0007669"/>
    <property type="project" value="UniProtKB-UniRule"/>
</dbReference>
<dbReference type="InterPro" id="IPR010809">
    <property type="entry name" value="FliD_C"/>
</dbReference>
<evidence type="ECO:0000256" key="7">
    <source>
        <dbReference type="RuleBase" id="RU362066"/>
    </source>
</evidence>
<accession>A0AAU8ZU17</accession>
<evidence type="ECO:0000256" key="2">
    <source>
        <dbReference type="ARBA" id="ARBA00011255"/>
    </source>
</evidence>
<dbReference type="AlphaFoldDB" id="A0AAU8ZU17"/>
<dbReference type="Proteomes" id="UP000244682">
    <property type="component" value="Chromosome"/>
</dbReference>
<evidence type="ECO:0000256" key="3">
    <source>
        <dbReference type="ARBA" id="ARBA00016246"/>
    </source>
</evidence>
<keyword evidence="4" id="KW-0175">Coiled coil</keyword>
<dbReference type="InterPro" id="IPR003481">
    <property type="entry name" value="FliD_N"/>
</dbReference>
<proteinExistence type="inferred from homology"/>
<dbReference type="PANTHER" id="PTHR30288:SF0">
    <property type="entry name" value="FLAGELLAR HOOK-ASSOCIATED PROTEIN 2"/>
    <property type="match status" value="1"/>
</dbReference>
<keyword evidence="5 7" id="KW-0975">Bacterial flagellum</keyword>
<keyword evidence="7" id="KW-0964">Secreted</keyword>
<evidence type="ECO:0000256" key="1">
    <source>
        <dbReference type="ARBA" id="ARBA00009764"/>
    </source>
</evidence>
<sequence length="481" mass="51891">MAGISSLGVGAGMDLNQQLDMLERAEMRRLEPLTAQKTACDAQISAFGKLQASLEKLKSAAEGLKKYGDISTTKVSEENKYFGVSTTGKAQPGQYDVSIERLAKNQTLSGKGVADGKTSMGNSNAERTVSIKIGDGSDAKKNFDIKLSSDKTSPIEVADAINKADKGVSASVVKDKQGEYHLVLISKTQGTDSAISISVTGDDDLDKAIGGKSEKQTDGTVKFTGNGGMNQTTAPENALFTVNGIAQESQTNEVKDAFFGLTLTLKKTTEKDSAGKPVTEPLVVSSDIEPAKKKIKEWVDAYNEYQKLCKDLTKYTKTEKGEAADKSNGPLIGDSTVRGIQNTIRGQIRTPNGDGTLNTMSKLGIKQKLDGTLEVDDKVLDKALKENGSSVKEFFAGDGKETGFATENFNYLKKILDSREGTIHNATDGLEKKKKGIDKRIEQTNKQIENTMDLYRRQFQNLDKMMNSLSGTTQALGRMLG</sequence>
<comment type="subcellular location">
    <subcellularLocation>
        <location evidence="7">Secreted</location>
    </subcellularLocation>
    <subcellularLocation>
        <location evidence="7">Bacterial flagellum</location>
    </subcellularLocation>
</comment>
<feature type="domain" description="Flagellar hook-associated protein 2 C-terminal" evidence="9">
    <location>
        <begin position="236"/>
        <end position="469"/>
    </location>
</feature>
<gene>
    <name evidence="10" type="ORF">AM380_19030</name>
</gene>
<dbReference type="Pfam" id="PF02465">
    <property type="entry name" value="FliD_N"/>
    <property type="match status" value="1"/>
</dbReference>
<keyword evidence="10" id="KW-0282">Flagellum</keyword>
<comment type="similarity">
    <text evidence="1 7">Belongs to the FliD family.</text>
</comment>
<keyword evidence="10" id="KW-0969">Cilium</keyword>
<evidence type="ECO:0000256" key="4">
    <source>
        <dbReference type="ARBA" id="ARBA00023054"/>
    </source>
</evidence>
<organism evidence="10 11">
    <name type="scientific">Morganella morganii</name>
    <name type="common">Proteus morganii</name>
    <dbReference type="NCBI Taxonomy" id="582"/>
    <lineage>
        <taxon>Bacteria</taxon>
        <taxon>Pseudomonadati</taxon>
        <taxon>Pseudomonadota</taxon>
        <taxon>Gammaproteobacteria</taxon>
        <taxon>Enterobacterales</taxon>
        <taxon>Morganellaceae</taxon>
        <taxon>Morganella</taxon>
    </lineage>
</organism>
<dbReference type="GO" id="GO:0071973">
    <property type="term" value="P:bacterial-type flagellum-dependent cell motility"/>
    <property type="evidence" value="ECO:0007669"/>
    <property type="project" value="TreeGrafter"/>
</dbReference>
<evidence type="ECO:0000313" key="10">
    <source>
        <dbReference type="EMBL" id="AWC95577.1"/>
    </source>
</evidence>
<evidence type="ECO:0000259" key="9">
    <source>
        <dbReference type="Pfam" id="PF07195"/>
    </source>
</evidence>
<dbReference type="InterPro" id="IPR040026">
    <property type="entry name" value="FliD"/>
</dbReference>
<keyword evidence="10" id="KW-0966">Cell projection</keyword>
<evidence type="ECO:0000256" key="5">
    <source>
        <dbReference type="ARBA" id="ARBA00023143"/>
    </source>
</evidence>
<dbReference type="EMBL" id="CP028956">
    <property type="protein sequence ID" value="AWC95577.1"/>
    <property type="molecule type" value="Genomic_DNA"/>
</dbReference>
<evidence type="ECO:0000313" key="11">
    <source>
        <dbReference type="Proteomes" id="UP000244682"/>
    </source>
</evidence>
<dbReference type="PANTHER" id="PTHR30288">
    <property type="entry name" value="FLAGELLAR CAP/ASSEMBLY PROTEIN FLID"/>
    <property type="match status" value="1"/>
</dbReference>
<comment type="function">
    <text evidence="7">Required for morphogenesis and for the elongation of the flagellar filament by facilitating polymerization of the flagellin monomers at the tip of growing filament. Forms a capping structure, which prevents flagellin subunits (transported through the central channel of the flagellum) from leaking out without polymerization at the distal end.</text>
</comment>
<reference evidence="10 11" key="1">
    <citation type="submission" date="2018-04" db="EMBL/GenBank/DDBJ databases">
        <title>Whole genome sequencing of Morganella morganii AR_0133.</title>
        <authorList>
            <person name="Conlan S."/>
            <person name="Thomas P.J."/>
            <person name="Mullikin J."/>
            <person name="Frank K.M."/>
            <person name="Segre J.A."/>
        </authorList>
    </citation>
    <scope>NUCLEOTIDE SEQUENCE [LARGE SCALE GENOMIC DNA]</scope>
    <source>
        <strain evidence="10 11">AR_0133</strain>
    </source>
</reference>
<name>A0AAU8ZU17_MORMO</name>
<dbReference type="GO" id="GO:0007155">
    <property type="term" value="P:cell adhesion"/>
    <property type="evidence" value="ECO:0007669"/>
    <property type="project" value="InterPro"/>
</dbReference>
<comment type="function">
    <text evidence="6">Required for the morphogenesis and for the elongation of the flagellar filament by facilitating polymerization of the flagellin monomers at the tip of growing filament. Forms a capping structure, which prevents flagellin subunits (transported through the central channel of the flagellum) from leaking out without polymerization at the distal end.</text>
</comment>